<keyword evidence="1" id="KW-0808">Transferase</keyword>
<accession>A0A8J4EGT3</accession>
<dbReference type="Proteomes" id="UP000635606">
    <property type="component" value="Unassembled WGS sequence"/>
</dbReference>
<sequence>MAQTQLTDVFVEMADTLTADFDLIEFLHTLTERCVEFLDIAAAGLLLTDGQGTLRLMAASSERSRLLELFQLQADQGPCLDCFRTGQPVSVADLAGDGRWPRFTVAAGEAGFAAVHAIPMRLRVEVIGALNFFDVQPGPLDPEKLRIGQALADVATIGLIQQRVIRDRDVLTEQLQTALNSRVLIEQAKGVLAERLGLDVADAFTVLRATARNGNRNLSDLARGLVEGTEQITTTPVKVVPGRPTPPPRRSRR</sequence>
<reference evidence="7" key="1">
    <citation type="submission" date="2021-01" db="EMBL/GenBank/DDBJ databases">
        <title>Whole genome shotgun sequence of Virgisporangium ochraceum NBRC 16418.</title>
        <authorList>
            <person name="Komaki H."/>
            <person name="Tamura T."/>
        </authorList>
    </citation>
    <scope>NUCLEOTIDE SEQUENCE</scope>
    <source>
        <strain evidence="7">NBRC 16418</strain>
    </source>
</reference>
<evidence type="ECO:0000256" key="5">
    <source>
        <dbReference type="SAM" id="MobiDB-lite"/>
    </source>
</evidence>
<dbReference type="GO" id="GO:0016301">
    <property type="term" value="F:kinase activity"/>
    <property type="evidence" value="ECO:0007669"/>
    <property type="project" value="UniProtKB-KW"/>
</dbReference>
<feature type="compositionally biased region" description="Pro residues" evidence="5">
    <location>
        <begin position="243"/>
        <end position="253"/>
    </location>
</feature>
<evidence type="ECO:0000256" key="4">
    <source>
        <dbReference type="ARBA" id="ARBA00023163"/>
    </source>
</evidence>
<evidence type="ECO:0000259" key="6">
    <source>
        <dbReference type="PROSITE" id="PS50921"/>
    </source>
</evidence>
<dbReference type="InterPro" id="IPR029016">
    <property type="entry name" value="GAF-like_dom_sf"/>
</dbReference>
<feature type="domain" description="ANTAR" evidence="6">
    <location>
        <begin position="165"/>
        <end position="226"/>
    </location>
</feature>
<keyword evidence="8" id="KW-1185">Reference proteome</keyword>
<protein>
    <submittedName>
        <fullName evidence="7">Transcriptional regulator</fullName>
    </submittedName>
</protein>
<evidence type="ECO:0000256" key="1">
    <source>
        <dbReference type="ARBA" id="ARBA00022679"/>
    </source>
</evidence>
<dbReference type="AlphaFoldDB" id="A0A8J4EGT3"/>
<dbReference type="SUPFAM" id="SSF55781">
    <property type="entry name" value="GAF domain-like"/>
    <property type="match status" value="1"/>
</dbReference>
<dbReference type="InterPro" id="IPR005561">
    <property type="entry name" value="ANTAR"/>
</dbReference>
<gene>
    <name evidence="7" type="ORF">Voc01_100470</name>
</gene>
<evidence type="ECO:0000313" key="7">
    <source>
        <dbReference type="EMBL" id="GIJ75130.1"/>
    </source>
</evidence>
<feature type="region of interest" description="Disordered" evidence="5">
    <location>
        <begin position="232"/>
        <end position="253"/>
    </location>
</feature>
<proteinExistence type="predicted"/>
<dbReference type="RefSeq" id="WP_239161068.1">
    <property type="nucleotide sequence ID" value="NZ_BOPH01000149.1"/>
</dbReference>
<dbReference type="EMBL" id="BOPH01000149">
    <property type="protein sequence ID" value="GIJ75130.1"/>
    <property type="molecule type" value="Genomic_DNA"/>
</dbReference>
<dbReference type="InterPro" id="IPR012074">
    <property type="entry name" value="GAF_ANTAR"/>
</dbReference>
<dbReference type="PROSITE" id="PS50921">
    <property type="entry name" value="ANTAR"/>
    <property type="match status" value="1"/>
</dbReference>
<dbReference type="SMART" id="SM01012">
    <property type="entry name" value="ANTAR"/>
    <property type="match status" value="1"/>
</dbReference>
<feature type="compositionally biased region" description="Low complexity" evidence="5">
    <location>
        <begin position="233"/>
        <end position="242"/>
    </location>
</feature>
<dbReference type="SMART" id="SM00065">
    <property type="entry name" value="GAF"/>
    <property type="match status" value="1"/>
</dbReference>
<dbReference type="InterPro" id="IPR003018">
    <property type="entry name" value="GAF"/>
</dbReference>
<evidence type="ECO:0000256" key="2">
    <source>
        <dbReference type="ARBA" id="ARBA00022777"/>
    </source>
</evidence>
<dbReference type="Gene3D" id="3.30.450.40">
    <property type="match status" value="1"/>
</dbReference>
<comment type="caution">
    <text evidence="7">The sequence shown here is derived from an EMBL/GenBank/DDBJ whole genome shotgun (WGS) entry which is preliminary data.</text>
</comment>
<keyword evidence="2" id="KW-0418">Kinase</keyword>
<dbReference type="Pfam" id="PF03861">
    <property type="entry name" value="ANTAR"/>
    <property type="match status" value="1"/>
</dbReference>
<evidence type="ECO:0000256" key="3">
    <source>
        <dbReference type="ARBA" id="ARBA00023015"/>
    </source>
</evidence>
<dbReference type="InterPro" id="IPR011006">
    <property type="entry name" value="CheY-like_superfamily"/>
</dbReference>
<name>A0A8J4EGT3_9ACTN</name>
<dbReference type="SUPFAM" id="SSF52172">
    <property type="entry name" value="CheY-like"/>
    <property type="match status" value="1"/>
</dbReference>
<keyword evidence="4" id="KW-0804">Transcription</keyword>
<dbReference type="GO" id="GO:0003723">
    <property type="term" value="F:RNA binding"/>
    <property type="evidence" value="ECO:0007669"/>
    <property type="project" value="InterPro"/>
</dbReference>
<dbReference type="PIRSF" id="PIRSF036625">
    <property type="entry name" value="GAF_ANTAR"/>
    <property type="match status" value="1"/>
</dbReference>
<dbReference type="InterPro" id="IPR036388">
    <property type="entry name" value="WH-like_DNA-bd_sf"/>
</dbReference>
<evidence type="ECO:0000313" key="8">
    <source>
        <dbReference type="Proteomes" id="UP000635606"/>
    </source>
</evidence>
<organism evidence="7 8">
    <name type="scientific">Virgisporangium ochraceum</name>
    <dbReference type="NCBI Taxonomy" id="65505"/>
    <lineage>
        <taxon>Bacteria</taxon>
        <taxon>Bacillati</taxon>
        <taxon>Actinomycetota</taxon>
        <taxon>Actinomycetes</taxon>
        <taxon>Micromonosporales</taxon>
        <taxon>Micromonosporaceae</taxon>
        <taxon>Virgisporangium</taxon>
    </lineage>
</organism>
<keyword evidence="3" id="KW-0805">Transcription regulation</keyword>
<dbReference type="Pfam" id="PF13185">
    <property type="entry name" value="GAF_2"/>
    <property type="match status" value="1"/>
</dbReference>
<dbReference type="Gene3D" id="1.10.10.10">
    <property type="entry name" value="Winged helix-like DNA-binding domain superfamily/Winged helix DNA-binding domain"/>
    <property type="match status" value="1"/>
</dbReference>